<dbReference type="PANTHER" id="PTHR14614">
    <property type="entry name" value="HEPATOCELLULAR CARCINOMA-ASSOCIATED ANTIGEN"/>
    <property type="match status" value="1"/>
</dbReference>
<feature type="domain" description="FAM86 N-terminal" evidence="3">
    <location>
        <begin position="17"/>
        <end position="100"/>
    </location>
</feature>
<name>A0AAE0S6I8_9BIVA</name>
<proteinExistence type="inferred from homology"/>
<evidence type="ECO:0000313" key="4">
    <source>
        <dbReference type="EMBL" id="KAK3586122.1"/>
    </source>
</evidence>
<keyword evidence="5" id="KW-1185">Reference proteome</keyword>
<dbReference type="InterPro" id="IPR019410">
    <property type="entry name" value="Methyltransf_16"/>
</dbReference>
<gene>
    <name evidence="4" type="ORF">CHS0354_033244</name>
</gene>
<reference evidence="4" key="3">
    <citation type="submission" date="2023-05" db="EMBL/GenBank/DDBJ databases">
        <authorList>
            <person name="Smith C.H."/>
        </authorList>
    </citation>
    <scope>NUCLEOTIDE SEQUENCE</scope>
    <source>
        <strain evidence="4">CHS0354</strain>
        <tissue evidence="4">Mantle</tissue>
    </source>
</reference>
<evidence type="ECO:0000256" key="1">
    <source>
        <dbReference type="ARBA" id="ARBA00005511"/>
    </source>
</evidence>
<dbReference type="Pfam" id="PF10294">
    <property type="entry name" value="Methyltransf_16"/>
    <property type="match status" value="2"/>
</dbReference>
<evidence type="ECO:0000313" key="5">
    <source>
        <dbReference type="Proteomes" id="UP001195483"/>
    </source>
</evidence>
<dbReference type="Pfam" id="PF14904">
    <property type="entry name" value="FAM86"/>
    <property type="match status" value="1"/>
</dbReference>
<dbReference type="PANTHER" id="PTHR14614:SF130">
    <property type="entry name" value="PROTEIN-LYSINE N-METHYLTRANSFERASE EEF2KMT"/>
    <property type="match status" value="1"/>
</dbReference>
<dbReference type="SUPFAM" id="SSF53335">
    <property type="entry name" value="S-adenosyl-L-methionine-dependent methyltransferases"/>
    <property type="match status" value="1"/>
</dbReference>
<dbReference type="AlphaFoldDB" id="A0AAE0S6I8"/>
<dbReference type="EMBL" id="JAEAOA010001951">
    <property type="protein sequence ID" value="KAK3586122.1"/>
    <property type="molecule type" value="Genomic_DNA"/>
</dbReference>
<reference evidence="4" key="1">
    <citation type="journal article" date="2021" name="Genome Biol. Evol.">
        <title>A High-Quality Reference Genome for a Parasitic Bivalve with Doubly Uniparental Inheritance (Bivalvia: Unionida).</title>
        <authorList>
            <person name="Smith C.H."/>
        </authorList>
    </citation>
    <scope>NUCLEOTIDE SEQUENCE</scope>
    <source>
        <strain evidence="4">CHS0354</strain>
    </source>
</reference>
<protein>
    <recommendedName>
        <fullName evidence="3">FAM86 N-terminal domain-containing protein</fullName>
    </recommendedName>
</protein>
<comment type="caution">
    <text evidence="4">The sequence shown here is derived from an EMBL/GenBank/DDBJ whole genome shotgun (WGS) entry which is preliminary data.</text>
</comment>
<dbReference type="GO" id="GO:0016740">
    <property type="term" value="F:transferase activity"/>
    <property type="evidence" value="ECO:0007669"/>
    <property type="project" value="UniProtKB-KW"/>
</dbReference>
<dbReference type="InterPro" id="IPR029063">
    <property type="entry name" value="SAM-dependent_MTases_sf"/>
</dbReference>
<comment type="similarity">
    <text evidence="1">Belongs to the class I-like SAM-binding methyltransferase superfamily. EEF2KMT family.</text>
</comment>
<keyword evidence="2" id="KW-0808">Transferase</keyword>
<dbReference type="Gene3D" id="3.40.50.150">
    <property type="entry name" value="Vaccinia Virus protein VP39"/>
    <property type="match status" value="1"/>
</dbReference>
<reference evidence="4" key="2">
    <citation type="journal article" date="2021" name="Genome Biol. Evol.">
        <title>Developing a high-quality reference genome for a parasitic bivalve with doubly uniparental inheritance (Bivalvia: Unionida).</title>
        <authorList>
            <person name="Smith C.H."/>
        </authorList>
    </citation>
    <scope>NUCLEOTIDE SEQUENCE</scope>
    <source>
        <strain evidence="4">CHS0354</strain>
        <tissue evidence="4">Mantle</tissue>
    </source>
</reference>
<dbReference type="Proteomes" id="UP001195483">
    <property type="component" value="Unassembled WGS sequence"/>
</dbReference>
<dbReference type="InterPro" id="IPR029426">
    <property type="entry name" value="FAM86_N"/>
</dbReference>
<accession>A0AAE0S6I8</accession>
<evidence type="ECO:0000256" key="2">
    <source>
        <dbReference type="ARBA" id="ARBA00022679"/>
    </source>
</evidence>
<sequence>MAASIEEQSPIEESTYKSISAQFLEMVPIRRIKWQTHSVEGSQLGPDVQRKVLEATVQSPICQRYPPALSYRRAFMKKFIHILEEFDIEIHDDVYEAYTDLLQQEEEEDDTLCYKTYTLPCGKTISLQESVSMISCGTTGLTTWQAAQHLAEWVLQNNHLFQNRQVLELGSGLGLTGIAVCMKCTVQTYTFSDCHPNVLYLLAQNIQHNLNHAKSKSLSPEHSTHDAKVIRTIKRHLSFNKEIMSLDDENVLLELSESVQSLSDGDSDLFDDDVIKMLSSFDLSEKYWDLNSSRQIGLFKQNPSIRLAKFDWEAEDMEFSANLADNADIIIAADVVYDKTIVPALVSVLRNLLILGSKKKTNSVCAYVASTIRNEDTRDLFLTTLSSADLTYELLETSTEEIFHYDRSVPIEILKITMATTSRARDY</sequence>
<organism evidence="4 5">
    <name type="scientific">Potamilus streckersoni</name>
    <dbReference type="NCBI Taxonomy" id="2493646"/>
    <lineage>
        <taxon>Eukaryota</taxon>
        <taxon>Metazoa</taxon>
        <taxon>Spiralia</taxon>
        <taxon>Lophotrochozoa</taxon>
        <taxon>Mollusca</taxon>
        <taxon>Bivalvia</taxon>
        <taxon>Autobranchia</taxon>
        <taxon>Heteroconchia</taxon>
        <taxon>Palaeoheterodonta</taxon>
        <taxon>Unionida</taxon>
        <taxon>Unionoidea</taxon>
        <taxon>Unionidae</taxon>
        <taxon>Ambleminae</taxon>
        <taxon>Lampsilini</taxon>
        <taxon>Potamilus</taxon>
    </lineage>
</organism>
<dbReference type="GO" id="GO:0032991">
    <property type="term" value="C:protein-containing complex"/>
    <property type="evidence" value="ECO:0007669"/>
    <property type="project" value="TreeGrafter"/>
</dbReference>
<evidence type="ECO:0000259" key="3">
    <source>
        <dbReference type="Pfam" id="PF14904"/>
    </source>
</evidence>